<dbReference type="Proteomes" id="UP001283341">
    <property type="component" value="Unassembled WGS sequence"/>
</dbReference>
<evidence type="ECO:0000313" key="3">
    <source>
        <dbReference type="EMBL" id="KAK3312128.1"/>
    </source>
</evidence>
<feature type="compositionally biased region" description="Gly residues" evidence="1">
    <location>
        <begin position="29"/>
        <end position="39"/>
    </location>
</feature>
<gene>
    <name evidence="3" type="ORF">B0H66DRAFT_538423</name>
</gene>
<evidence type="ECO:0000256" key="2">
    <source>
        <dbReference type="SAM" id="SignalP"/>
    </source>
</evidence>
<feature type="compositionally biased region" description="Polar residues" evidence="1">
    <location>
        <begin position="50"/>
        <end position="66"/>
    </location>
</feature>
<feature type="compositionally biased region" description="Low complexity" evidence="1">
    <location>
        <begin position="40"/>
        <end position="49"/>
    </location>
</feature>
<dbReference type="EMBL" id="JAUEDM010000009">
    <property type="protein sequence ID" value="KAK3312128.1"/>
    <property type="molecule type" value="Genomic_DNA"/>
</dbReference>
<proteinExistence type="predicted"/>
<dbReference type="SUPFAM" id="SSF49899">
    <property type="entry name" value="Concanavalin A-like lectins/glucanases"/>
    <property type="match status" value="1"/>
</dbReference>
<keyword evidence="4" id="KW-1185">Reference proteome</keyword>
<evidence type="ECO:0000256" key="1">
    <source>
        <dbReference type="SAM" id="MobiDB-lite"/>
    </source>
</evidence>
<organism evidence="3 4">
    <name type="scientific">Apodospora peruviana</name>
    <dbReference type="NCBI Taxonomy" id="516989"/>
    <lineage>
        <taxon>Eukaryota</taxon>
        <taxon>Fungi</taxon>
        <taxon>Dikarya</taxon>
        <taxon>Ascomycota</taxon>
        <taxon>Pezizomycotina</taxon>
        <taxon>Sordariomycetes</taxon>
        <taxon>Sordariomycetidae</taxon>
        <taxon>Sordariales</taxon>
        <taxon>Lasiosphaeriaceae</taxon>
        <taxon>Apodospora</taxon>
    </lineage>
</organism>
<feature type="chain" id="PRO_5041975702" evidence="2">
    <location>
        <begin position="23"/>
        <end position="175"/>
    </location>
</feature>
<feature type="region of interest" description="Disordered" evidence="1">
    <location>
        <begin position="23"/>
        <end position="79"/>
    </location>
</feature>
<reference evidence="3" key="1">
    <citation type="journal article" date="2023" name="Mol. Phylogenet. Evol.">
        <title>Genome-scale phylogeny and comparative genomics of the fungal order Sordariales.</title>
        <authorList>
            <person name="Hensen N."/>
            <person name="Bonometti L."/>
            <person name="Westerberg I."/>
            <person name="Brannstrom I.O."/>
            <person name="Guillou S."/>
            <person name="Cros-Aarteil S."/>
            <person name="Calhoun S."/>
            <person name="Haridas S."/>
            <person name="Kuo A."/>
            <person name="Mondo S."/>
            <person name="Pangilinan J."/>
            <person name="Riley R."/>
            <person name="LaButti K."/>
            <person name="Andreopoulos B."/>
            <person name="Lipzen A."/>
            <person name="Chen C."/>
            <person name="Yan M."/>
            <person name="Daum C."/>
            <person name="Ng V."/>
            <person name="Clum A."/>
            <person name="Steindorff A."/>
            <person name="Ohm R.A."/>
            <person name="Martin F."/>
            <person name="Silar P."/>
            <person name="Natvig D.O."/>
            <person name="Lalanne C."/>
            <person name="Gautier V."/>
            <person name="Ament-Velasquez S.L."/>
            <person name="Kruys A."/>
            <person name="Hutchinson M.I."/>
            <person name="Powell A.J."/>
            <person name="Barry K."/>
            <person name="Miller A.N."/>
            <person name="Grigoriev I.V."/>
            <person name="Debuchy R."/>
            <person name="Gladieux P."/>
            <person name="Hiltunen Thoren M."/>
            <person name="Johannesson H."/>
        </authorList>
    </citation>
    <scope>NUCLEOTIDE SEQUENCE</scope>
    <source>
        <strain evidence="3">CBS 118394</strain>
    </source>
</reference>
<evidence type="ECO:0000313" key="4">
    <source>
        <dbReference type="Proteomes" id="UP001283341"/>
    </source>
</evidence>
<comment type="caution">
    <text evidence="3">The sequence shown here is derived from an EMBL/GenBank/DDBJ whole genome shotgun (WGS) entry which is preliminary data.</text>
</comment>
<sequence length="175" mass="18832">MRSFVPTAAVAVLALLGQTVHDRPPYAGGHQGGGHGGHPNQGNQHDGGNTKPTQQQGQGDVSANSGNHHDAHPSTAVDETNVNWKNDLNMDKNHPACPEDFPELLFYDNFANYCPGTQPSEQKWTFDTGTMYPGGSPNWGTGEIEVYNTSTDNLVITNAGTLAIIPRNNTSENMY</sequence>
<name>A0AAE0HSJ1_9PEZI</name>
<dbReference type="AlphaFoldDB" id="A0AAE0HSJ1"/>
<keyword evidence="2" id="KW-0732">Signal</keyword>
<reference evidence="3" key="2">
    <citation type="submission" date="2023-06" db="EMBL/GenBank/DDBJ databases">
        <authorList>
            <consortium name="Lawrence Berkeley National Laboratory"/>
            <person name="Haridas S."/>
            <person name="Hensen N."/>
            <person name="Bonometti L."/>
            <person name="Westerberg I."/>
            <person name="Brannstrom I.O."/>
            <person name="Guillou S."/>
            <person name="Cros-Aarteil S."/>
            <person name="Calhoun S."/>
            <person name="Kuo A."/>
            <person name="Mondo S."/>
            <person name="Pangilinan J."/>
            <person name="Riley R."/>
            <person name="Labutti K."/>
            <person name="Andreopoulos B."/>
            <person name="Lipzen A."/>
            <person name="Chen C."/>
            <person name="Yanf M."/>
            <person name="Daum C."/>
            <person name="Ng V."/>
            <person name="Clum A."/>
            <person name="Steindorff A."/>
            <person name="Ohm R."/>
            <person name="Martin F."/>
            <person name="Silar P."/>
            <person name="Natvig D."/>
            <person name="Lalanne C."/>
            <person name="Gautier V."/>
            <person name="Ament-Velasquez S.L."/>
            <person name="Kruys A."/>
            <person name="Hutchinson M.I."/>
            <person name="Powell A.J."/>
            <person name="Barry K."/>
            <person name="Miller A.N."/>
            <person name="Grigoriev I.V."/>
            <person name="Debuchy R."/>
            <person name="Gladieux P."/>
            <person name="Thoren M.H."/>
            <person name="Johannesson H."/>
        </authorList>
    </citation>
    <scope>NUCLEOTIDE SEQUENCE</scope>
    <source>
        <strain evidence="3">CBS 118394</strain>
    </source>
</reference>
<dbReference type="InterPro" id="IPR013320">
    <property type="entry name" value="ConA-like_dom_sf"/>
</dbReference>
<dbReference type="Gene3D" id="2.60.120.200">
    <property type="match status" value="1"/>
</dbReference>
<protein>
    <submittedName>
        <fullName evidence="3">Uncharacterized protein</fullName>
    </submittedName>
</protein>
<feature type="signal peptide" evidence="2">
    <location>
        <begin position="1"/>
        <end position="22"/>
    </location>
</feature>
<accession>A0AAE0HSJ1</accession>